<accession>A0A146FWA4</accession>
<proteinExistence type="predicted"/>
<evidence type="ECO:0000313" key="2">
    <source>
        <dbReference type="Proteomes" id="UP000075230"/>
    </source>
</evidence>
<sequence length="110" mass="12042">MNTVSAPGEVMIPGPLRGQYQRRYFGLSWPAIRAILVGTVACQRACQPSARSAPEIVLLRILNFLVNLVGKGGKSLAGCRWVIVTMQDRGFDGKTGSFDLQCINDTKCRE</sequence>
<protein>
    <submittedName>
        <fullName evidence="1">Cell surface receptor/MFS transporter</fullName>
    </submittedName>
</protein>
<keyword evidence="1" id="KW-0675">Receptor</keyword>
<evidence type="ECO:0000313" key="1">
    <source>
        <dbReference type="EMBL" id="GAT29796.1"/>
    </source>
</evidence>
<organism evidence="1 2">
    <name type="scientific">Aspergillus kawachii</name>
    <name type="common">White koji mold</name>
    <name type="synonym">Aspergillus awamori var. kawachi</name>
    <dbReference type="NCBI Taxonomy" id="1069201"/>
    <lineage>
        <taxon>Eukaryota</taxon>
        <taxon>Fungi</taxon>
        <taxon>Dikarya</taxon>
        <taxon>Ascomycota</taxon>
        <taxon>Pezizomycotina</taxon>
        <taxon>Eurotiomycetes</taxon>
        <taxon>Eurotiomycetidae</taxon>
        <taxon>Eurotiales</taxon>
        <taxon>Aspergillaceae</taxon>
        <taxon>Aspergillus</taxon>
        <taxon>Aspergillus subgen. Circumdati</taxon>
    </lineage>
</organism>
<dbReference type="EMBL" id="BCWF01000030">
    <property type="protein sequence ID" value="GAT29796.1"/>
    <property type="molecule type" value="Genomic_DNA"/>
</dbReference>
<dbReference type="Proteomes" id="UP000075230">
    <property type="component" value="Unassembled WGS sequence"/>
</dbReference>
<reference evidence="1 2" key="1">
    <citation type="journal article" date="2016" name="DNA Res.">
        <title>Genome sequence of Aspergillus luchuensis NBRC 4314.</title>
        <authorList>
            <person name="Yamada O."/>
            <person name="Machida M."/>
            <person name="Hosoyama A."/>
            <person name="Goto M."/>
            <person name="Takahashi T."/>
            <person name="Futagami T."/>
            <person name="Yamagata Y."/>
            <person name="Takeuchi M."/>
            <person name="Kobayashi T."/>
            <person name="Koike H."/>
            <person name="Abe K."/>
            <person name="Asai K."/>
            <person name="Arita M."/>
            <person name="Fujita N."/>
            <person name="Fukuda K."/>
            <person name="Higa K."/>
            <person name="Horikawa H."/>
            <person name="Ishikawa T."/>
            <person name="Jinno K."/>
            <person name="Kato Y."/>
            <person name="Kirimura K."/>
            <person name="Mizutani O."/>
            <person name="Nakasone K."/>
            <person name="Sano M."/>
            <person name="Shiraishi Y."/>
            <person name="Tsukahara M."/>
            <person name="Gomi K."/>
        </authorList>
    </citation>
    <scope>NUCLEOTIDE SEQUENCE [LARGE SCALE GENOMIC DNA]</scope>
    <source>
        <strain evidence="1 2">RIB 2604</strain>
    </source>
</reference>
<reference evidence="2" key="2">
    <citation type="submission" date="2016-02" db="EMBL/GenBank/DDBJ databases">
        <title>Genome sequencing of Aspergillus luchuensis NBRC 4314.</title>
        <authorList>
            <person name="Yamada O."/>
        </authorList>
    </citation>
    <scope>NUCLEOTIDE SEQUENCE [LARGE SCALE GENOMIC DNA]</scope>
    <source>
        <strain evidence="2">RIB 2604</strain>
    </source>
</reference>
<dbReference type="AlphaFoldDB" id="A0A146FWA4"/>
<name>A0A146FWA4_ASPKA</name>
<gene>
    <name evidence="1" type="ORF">RIB2604_03101290</name>
</gene>
<comment type="caution">
    <text evidence="1">The sequence shown here is derived from an EMBL/GenBank/DDBJ whole genome shotgun (WGS) entry which is preliminary data.</text>
</comment>